<reference evidence="3" key="1">
    <citation type="journal article" date="2019" name="Int. J. Syst. Evol. Microbiol.">
        <title>The Global Catalogue of Microorganisms (GCM) 10K type strain sequencing project: providing services to taxonomists for standard genome sequencing and annotation.</title>
        <authorList>
            <consortium name="The Broad Institute Genomics Platform"/>
            <consortium name="The Broad Institute Genome Sequencing Center for Infectious Disease"/>
            <person name="Wu L."/>
            <person name="Ma J."/>
        </authorList>
    </citation>
    <scope>NUCLEOTIDE SEQUENCE [LARGE SCALE GENOMIC DNA]</scope>
    <source>
        <strain evidence="3">CGMCC 1.15809</strain>
    </source>
</reference>
<dbReference type="Proteomes" id="UP001596241">
    <property type="component" value="Unassembled WGS sequence"/>
</dbReference>
<keyword evidence="3" id="KW-1185">Reference proteome</keyword>
<evidence type="ECO:0000256" key="1">
    <source>
        <dbReference type="SAM" id="MobiDB-lite"/>
    </source>
</evidence>
<accession>A0ABW1FMT9</accession>
<feature type="compositionally biased region" description="Basic and acidic residues" evidence="1">
    <location>
        <begin position="85"/>
        <end position="97"/>
    </location>
</feature>
<feature type="region of interest" description="Disordered" evidence="1">
    <location>
        <begin position="85"/>
        <end position="111"/>
    </location>
</feature>
<sequence length="111" mass="11751">MNAMDHARLLPWASPDGKPCYLIGGTGTGYVSRLADRMEAEQMESAAVLIGEARRVLAACAWTPGEIHLLAYDLNAALTEVHRVSESRGARLQQRTEGEDDGGGDGAPSAA</sequence>
<gene>
    <name evidence="2" type="ORF">ACFP3M_23385</name>
</gene>
<comment type="caution">
    <text evidence="2">The sequence shown here is derived from an EMBL/GenBank/DDBJ whole genome shotgun (WGS) entry which is preliminary data.</text>
</comment>
<proteinExistence type="predicted"/>
<dbReference type="EMBL" id="JBHSPW010000011">
    <property type="protein sequence ID" value="MFC5895741.1"/>
    <property type="molecule type" value="Genomic_DNA"/>
</dbReference>
<evidence type="ECO:0000313" key="3">
    <source>
        <dbReference type="Proteomes" id="UP001596241"/>
    </source>
</evidence>
<evidence type="ECO:0000313" key="2">
    <source>
        <dbReference type="EMBL" id="MFC5895741.1"/>
    </source>
</evidence>
<protein>
    <submittedName>
        <fullName evidence="2">Uncharacterized protein</fullName>
    </submittedName>
</protein>
<name>A0ABW1FMT9_9ACTN</name>
<dbReference type="RefSeq" id="WP_345088251.1">
    <property type="nucleotide sequence ID" value="NZ_BAAAWG010000014.1"/>
</dbReference>
<organism evidence="2 3">
    <name type="scientific">Streptomyces ramulosus</name>
    <dbReference type="NCBI Taxonomy" id="47762"/>
    <lineage>
        <taxon>Bacteria</taxon>
        <taxon>Bacillati</taxon>
        <taxon>Actinomycetota</taxon>
        <taxon>Actinomycetes</taxon>
        <taxon>Kitasatosporales</taxon>
        <taxon>Streptomycetaceae</taxon>
        <taxon>Streptomyces</taxon>
    </lineage>
</organism>